<protein>
    <submittedName>
        <fullName evidence="2">Uncharacterized protein</fullName>
    </submittedName>
</protein>
<feature type="transmembrane region" description="Helical" evidence="1">
    <location>
        <begin position="216"/>
        <end position="237"/>
    </location>
</feature>
<organism evidence="2 3">
    <name type="scientific">Candidatus Sulfotelmatobacter kueseliae</name>
    <dbReference type="NCBI Taxonomy" id="2042962"/>
    <lineage>
        <taxon>Bacteria</taxon>
        <taxon>Pseudomonadati</taxon>
        <taxon>Acidobacteriota</taxon>
        <taxon>Terriglobia</taxon>
        <taxon>Terriglobales</taxon>
        <taxon>Candidatus Korobacteraceae</taxon>
        <taxon>Candidatus Sulfotelmatobacter</taxon>
    </lineage>
</organism>
<proteinExistence type="predicted"/>
<sequence>MKTQLTTTTRKYLVERNLFPETRFRIPALGCLLGSGCSAIYVASHPGSQSALFAHARDLVVYLGIAFLIFVLFYLEHYLVRRLTTCKLDDRLARWQSSGSSVLILAGVAGTFWPLQIADLPDDLLFVVGIVGEFLFVWNVIQAFASGEITGIVSPAVPRSEAARGADNFGWPKSPVKQFSIAAGVLAAGGICSIVLNAPSVEIQVPLGGEMHLMRFGWLVLAAAIPFGLYSRLYKMFIETWGIEFDDSLSRVHFVVTIFGVILAIWQWEQSVMMRMTTLPGPEALSAIAGLSVIVFVINAHRGFRRRRSPRRK</sequence>
<feature type="transmembrane region" description="Helical" evidence="1">
    <location>
        <begin position="26"/>
        <end position="44"/>
    </location>
</feature>
<feature type="transmembrane region" description="Helical" evidence="1">
    <location>
        <begin position="249"/>
        <end position="268"/>
    </location>
</feature>
<feature type="transmembrane region" description="Helical" evidence="1">
    <location>
        <begin position="101"/>
        <end position="118"/>
    </location>
</feature>
<evidence type="ECO:0000313" key="3">
    <source>
        <dbReference type="Proteomes" id="UP000238701"/>
    </source>
</evidence>
<keyword evidence="1" id="KW-0472">Membrane</keyword>
<reference evidence="3" key="1">
    <citation type="submission" date="2018-02" db="EMBL/GenBank/DDBJ databases">
        <authorList>
            <person name="Hausmann B."/>
        </authorList>
    </citation>
    <scope>NUCLEOTIDE SEQUENCE [LARGE SCALE GENOMIC DNA]</scope>
    <source>
        <strain evidence="3">Peat soil MAG SbA1</strain>
    </source>
</reference>
<dbReference type="AlphaFoldDB" id="A0A2U3KPD2"/>
<dbReference type="EMBL" id="OMOD01000129">
    <property type="protein sequence ID" value="SPF41447.1"/>
    <property type="molecule type" value="Genomic_DNA"/>
</dbReference>
<evidence type="ECO:0000256" key="1">
    <source>
        <dbReference type="SAM" id="Phobius"/>
    </source>
</evidence>
<keyword evidence="1" id="KW-0812">Transmembrane</keyword>
<dbReference type="Gene3D" id="1.20.210.10">
    <property type="entry name" value="Cytochrome c oxidase-like, subunit I domain"/>
    <property type="match status" value="1"/>
</dbReference>
<feature type="transmembrane region" description="Helical" evidence="1">
    <location>
        <begin position="124"/>
        <end position="141"/>
    </location>
</feature>
<dbReference type="Proteomes" id="UP000238701">
    <property type="component" value="Unassembled WGS sequence"/>
</dbReference>
<feature type="transmembrane region" description="Helical" evidence="1">
    <location>
        <begin position="59"/>
        <end position="80"/>
    </location>
</feature>
<gene>
    <name evidence="2" type="ORF">SBA1_360034</name>
</gene>
<evidence type="ECO:0000313" key="2">
    <source>
        <dbReference type="EMBL" id="SPF41447.1"/>
    </source>
</evidence>
<dbReference type="InterPro" id="IPR036927">
    <property type="entry name" value="Cyt_c_oxase-like_su1_sf"/>
</dbReference>
<accession>A0A2U3KPD2</accession>
<name>A0A2U3KPD2_9BACT</name>
<keyword evidence="1" id="KW-1133">Transmembrane helix</keyword>
<feature type="transmembrane region" description="Helical" evidence="1">
    <location>
        <begin position="284"/>
        <end position="304"/>
    </location>
</feature>
<feature type="transmembrane region" description="Helical" evidence="1">
    <location>
        <begin position="179"/>
        <end position="196"/>
    </location>
</feature>